<dbReference type="EMBL" id="DONK01000053">
    <property type="protein sequence ID" value="HBU50378.1"/>
    <property type="molecule type" value="Genomic_DNA"/>
</dbReference>
<dbReference type="Pfam" id="PF13602">
    <property type="entry name" value="ADH_zinc_N_2"/>
    <property type="match status" value="1"/>
</dbReference>
<name>A0A358DVZ3_9ALTE</name>
<sequence length="33" mass="3623">KVVVDEALPLEQATKAMAKVMNREVKGKMVLVP</sequence>
<organism evidence="1 2">
    <name type="scientific">Alteromonas australica</name>
    <dbReference type="NCBI Taxonomy" id="589873"/>
    <lineage>
        <taxon>Bacteria</taxon>
        <taxon>Pseudomonadati</taxon>
        <taxon>Pseudomonadota</taxon>
        <taxon>Gammaproteobacteria</taxon>
        <taxon>Alteromonadales</taxon>
        <taxon>Alteromonadaceae</taxon>
        <taxon>Alteromonas/Salinimonas group</taxon>
        <taxon>Alteromonas</taxon>
    </lineage>
</organism>
<reference evidence="1 2" key="1">
    <citation type="journal article" date="2018" name="Nat. Biotechnol.">
        <title>A standardized bacterial taxonomy based on genome phylogeny substantially revises the tree of life.</title>
        <authorList>
            <person name="Parks D.H."/>
            <person name="Chuvochina M."/>
            <person name="Waite D.W."/>
            <person name="Rinke C."/>
            <person name="Skarshewski A."/>
            <person name="Chaumeil P.A."/>
            <person name="Hugenholtz P."/>
        </authorList>
    </citation>
    <scope>NUCLEOTIDE SEQUENCE [LARGE SCALE GENOMIC DNA]</scope>
    <source>
        <strain evidence="1">UBA11621</strain>
    </source>
</reference>
<proteinExistence type="predicted"/>
<feature type="non-terminal residue" evidence="1">
    <location>
        <position position="1"/>
    </location>
</feature>
<gene>
    <name evidence="1" type="ORF">DEB45_03875</name>
</gene>
<dbReference type="AlphaFoldDB" id="A0A358DVZ3"/>
<accession>A0A358DVZ3</accession>
<evidence type="ECO:0000313" key="2">
    <source>
        <dbReference type="Proteomes" id="UP000264779"/>
    </source>
</evidence>
<protein>
    <submittedName>
        <fullName evidence="1">NADPH:quinone oxidoreductase</fullName>
    </submittedName>
</protein>
<comment type="caution">
    <text evidence="1">The sequence shown here is derived from an EMBL/GenBank/DDBJ whole genome shotgun (WGS) entry which is preliminary data.</text>
</comment>
<evidence type="ECO:0000313" key="1">
    <source>
        <dbReference type="EMBL" id="HBU50378.1"/>
    </source>
</evidence>
<dbReference type="Proteomes" id="UP000264779">
    <property type="component" value="Unassembled WGS sequence"/>
</dbReference>